<organism evidence="1 2">
    <name type="scientific">Rhizophagus irregularis</name>
    <dbReference type="NCBI Taxonomy" id="588596"/>
    <lineage>
        <taxon>Eukaryota</taxon>
        <taxon>Fungi</taxon>
        <taxon>Fungi incertae sedis</taxon>
        <taxon>Mucoromycota</taxon>
        <taxon>Glomeromycotina</taxon>
        <taxon>Glomeromycetes</taxon>
        <taxon>Glomerales</taxon>
        <taxon>Glomeraceae</taxon>
        <taxon>Rhizophagus</taxon>
    </lineage>
</organism>
<dbReference type="Proteomes" id="UP000234323">
    <property type="component" value="Unassembled WGS sequence"/>
</dbReference>
<keyword evidence="2" id="KW-1185">Reference proteome</keyword>
<comment type="caution">
    <text evidence="1">The sequence shown here is derived from an EMBL/GenBank/DDBJ whole genome shotgun (WGS) entry which is preliminary data.</text>
</comment>
<sequence length="182" mass="21120">MTEERVKEILNAIDDDRFLIKDRVYSKSTGKELTCTNLFQLKIKDVFPIRVQERLASALLHQVQFQRNSAVQVIVNKMQDLCSVSFEDSATIQSTSILLVLETLSIDHNKFIKREPIREGGFGLIYSAEWKERKEKVILKYVKSNPNIREFIEVRNFNKEHKFAQYADGAACESILNTTFRT</sequence>
<name>A0A2I1FYR8_9GLOM</name>
<proteinExistence type="predicted"/>
<dbReference type="InterPro" id="IPR011009">
    <property type="entry name" value="Kinase-like_dom_sf"/>
</dbReference>
<dbReference type="VEuPathDB" id="FungiDB:RhiirFUN_022154"/>
<dbReference type="VEuPathDB" id="FungiDB:FUN_016842"/>
<accession>A0A2I1FYR8</accession>
<dbReference type="Gene3D" id="3.30.200.20">
    <property type="entry name" value="Phosphorylase Kinase, domain 1"/>
    <property type="match status" value="1"/>
</dbReference>
<evidence type="ECO:0000313" key="2">
    <source>
        <dbReference type="Proteomes" id="UP000234323"/>
    </source>
</evidence>
<reference evidence="1 2" key="1">
    <citation type="submission" date="2015-10" db="EMBL/GenBank/DDBJ databases">
        <title>Genome analyses suggest a sexual origin of heterokaryosis in a supposedly ancient asexual fungus.</title>
        <authorList>
            <person name="Ropars J."/>
            <person name="Sedzielewska K."/>
            <person name="Noel J."/>
            <person name="Charron P."/>
            <person name="Farinelli L."/>
            <person name="Marton T."/>
            <person name="Kruger M."/>
            <person name="Pelin A."/>
            <person name="Brachmann A."/>
            <person name="Corradi N."/>
        </authorList>
    </citation>
    <scope>NUCLEOTIDE SEQUENCE [LARGE SCALE GENOMIC DNA]</scope>
    <source>
        <strain evidence="1 2">A4</strain>
    </source>
</reference>
<evidence type="ECO:0000313" key="1">
    <source>
        <dbReference type="EMBL" id="PKY39503.1"/>
    </source>
</evidence>
<dbReference type="EMBL" id="LLXI01000065">
    <property type="protein sequence ID" value="PKY39503.1"/>
    <property type="molecule type" value="Genomic_DNA"/>
</dbReference>
<gene>
    <name evidence="1" type="ORF">RhiirA4_538162</name>
</gene>
<evidence type="ECO:0008006" key="3">
    <source>
        <dbReference type="Google" id="ProtNLM"/>
    </source>
</evidence>
<dbReference type="VEuPathDB" id="FungiDB:RhiirA1_261091"/>
<protein>
    <recommendedName>
        <fullName evidence="3">Protein kinase domain-containing protein</fullName>
    </recommendedName>
</protein>
<dbReference type="SUPFAM" id="SSF56112">
    <property type="entry name" value="Protein kinase-like (PK-like)"/>
    <property type="match status" value="1"/>
</dbReference>
<dbReference type="AlphaFoldDB" id="A0A2I1FYR8"/>